<accession>A0A840F298</accession>
<proteinExistence type="predicted"/>
<evidence type="ECO:0000313" key="4">
    <source>
        <dbReference type="EMBL" id="MBB4138022.1"/>
    </source>
</evidence>
<dbReference type="InterPro" id="IPR002938">
    <property type="entry name" value="FAD-bd"/>
</dbReference>
<feature type="domain" description="FAD-binding" evidence="3">
    <location>
        <begin position="8"/>
        <end position="345"/>
    </location>
</feature>
<dbReference type="PANTHER" id="PTHR13789">
    <property type="entry name" value="MONOOXYGENASE"/>
    <property type="match status" value="1"/>
</dbReference>
<gene>
    <name evidence="4" type="ORF">BKA16_004647</name>
</gene>
<evidence type="ECO:0000259" key="3">
    <source>
        <dbReference type="Pfam" id="PF01494"/>
    </source>
</evidence>
<dbReference type="SUPFAM" id="SSF51905">
    <property type="entry name" value="FAD/NAD(P)-binding domain"/>
    <property type="match status" value="1"/>
</dbReference>
<dbReference type="Proteomes" id="UP000551501">
    <property type="component" value="Unassembled WGS sequence"/>
</dbReference>
<dbReference type="PANTHER" id="PTHR13789:SF309">
    <property type="entry name" value="PUTATIVE (AFU_ORTHOLOGUE AFUA_6G14510)-RELATED"/>
    <property type="match status" value="1"/>
</dbReference>
<dbReference type="PRINTS" id="PR00420">
    <property type="entry name" value="RNGMNOXGNASE"/>
</dbReference>
<dbReference type="EMBL" id="JACIFP010000002">
    <property type="protein sequence ID" value="MBB4138022.1"/>
    <property type="molecule type" value="Genomic_DNA"/>
</dbReference>
<dbReference type="GO" id="GO:0004497">
    <property type="term" value="F:monooxygenase activity"/>
    <property type="evidence" value="ECO:0007669"/>
    <property type="project" value="UniProtKB-KW"/>
</dbReference>
<sequence length="378" mass="40554">MSLLVHKALVVGGGPAGLTAAIALLRVGAEVDVVELALDDRIFGSELLLSSPNLRALDAIGVAESVVAEGIPIDTLELQTADGAEVARVPIPNVAREGLPPSVGITRRAFYSTLYNAASAAGAKIHHETTVESLVDVDHQVQATLTNGTSPIYDLVVGADGWMSTVRRLRFPNASLPQYAGQCVWRGRIPRRDRTKGLFRGMAGDGKDVGMISVSEEHCYVMCLVAQPKPERIDPASFTVTFKEMLAEFGGDVEWARDHIEEGTVSVAALHWHVMDKPWHDGRVVLIGDAAHTTTPQIGYGAGLAVEDAVVLGEMVAAADGDDLASTLNKFVDRRYERCKLVVEASTQISRWQQGLDGGNSRQAQLTDETWAALAQPM</sequence>
<dbReference type="RefSeq" id="WP_183373293.1">
    <property type="nucleotide sequence ID" value="NZ_BAABHL010000169.1"/>
</dbReference>
<organism evidence="4 5">
    <name type="scientific">Gordonia humi</name>
    <dbReference type="NCBI Taxonomy" id="686429"/>
    <lineage>
        <taxon>Bacteria</taxon>
        <taxon>Bacillati</taxon>
        <taxon>Actinomycetota</taxon>
        <taxon>Actinomycetes</taxon>
        <taxon>Mycobacteriales</taxon>
        <taxon>Gordoniaceae</taxon>
        <taxon>Gordonia</taxon>
    </lineage>
</organism>
<reference evidence="4 5" key="1">
    <citation type="submission" date="2020-08" db="EMBL/GenBank/DDBJ databases">
        <title>Sequencing the genomes of 1000 actinobacteria strains.</title>
        <authorList>
            <person name="Klenk H.-P."/>
        </authorList>
    </citation>
    <scope>NUCLEOTIDE SEQUENCE [LARGE SCALE GENOMIC DNA]</scope>
    <source>
        <strain evidence="4 5">DSM 45298</strain>
    </source>
</reference>
<name>A0A840F298_9ACTN</name>
<dbReference type="AlphaFoldDB" id="A0A840F298"/>
<dbReference type="GO" id="GO:0071949">
    <property type="term" value="F:FAD binding"/>
    <property type="evidence" value="ECO:0007669"/>
    <property type="project" value="InterPro"/>
</dbReference>
<dbReference type="InterPro" id="IPR036188">
    <property type="entry name" value="FAD/NAD-bd_sf"/>
</dbReference>
<keyword evidence="1" id="KW-0560">Oxidoreductase</keyword>
<evidence type="ECO:0000256" key="2">
    <source>
        <dbReference type="ARBA" id="ARBA00023033"/>
    </source>
</evidence>
<keyword evidence="5" id="KW-1185">Reference proteome</keyword>
<evidence type="ECO:0000256" key="1">
    <source>
        <dbReference type="ARBA" id="ARBA00023002"/>
    </source>
</evidence>
<comment type="caution">
    <text evidence="4">The sequence shown here is derived from an EMBL/GenBank/DDBJ whole genome shotgun (WGS) entry which is preliminary data.</text>
</comment>
<evidence type="ECO:0000313" key="5">
    <source>
        <dbReference type="Proteomes" id="UP000551501"/>
    </source>
</evidence>
<dbReference type="Pfam" id="PF01494">
    <property type="entry name" value="FAD_binding_3"/>
    <property type="match status" value="1"/>
</dbReference>
<protein>
    <submittedName>
        <fullName evidence="4">2-polyprenyl-6-methoxyphenol hydroxylase-like FAD-dependent oxidoreductase</fullName>
    </submittedName>
</protein>
<keyword evidence="2" id="KW-0503">Monooxygenase</keyword>
<dbReference type="InterPro" id="IPR050493">
    <property type="entry name" value="FAD-dep_Monooxygenase_BioMet"/>
</dbReference>
<dbReference type="Gene3D" id="3.50.50.60">
    <property type="entry name" value="FAD/NAD(P)-binding domain"/>
    <property type="match status" value="1"/>
</dbReference>